<sequence length="413" mass="46251">MKISEILRRAWGYWLSCNRGLLGIVLIALILSLPFVTFGMTALLLYTIVQTRSMLDWRKDTEGNFGLMLESLPMTRRDRKKILILNVAFNWIGIFSGCGLLITIRKPEMLGIVLVKGVLYWLLYSFIVLRWEKEKQVLNTWRTGVLFLALVGMVIMAAQEIADQNLLWTEVLLALMIIAAYFGLTRLELISKQKADTESENTFFWFPESIRGVLDLAEIELQDNRTSMTQLGRGVMLAATFCSLVLLSGSYVYLIFFITDFVVSWQLTKKFQSGMYAVNLIPISRLARLGCQLLVQSLTLAGLWGVNLISLGIHRILPTSSAGLPLTLSSVLISICATICFVAYSLTWGSGYRQNTRSASYFTGCLIVCVCSAGASAGKIPLLRTGLFWGCLLLVSFVLIARWLRKQARQGGF</sequence>
<feature type="transmembrane region" description="Helical" evidence="1">
    <location>
        <begin position="359"/>
        <end position="380"/>
    </location>
</feature>
<feature type="transmembrane region" description="Helical" evidence="1">
    <location>
        <begin position="386"/>
        <end position="404"/>
    </location>
</feature>
<name>A0A6N7S9W8_9FIRM</name>
<evidence type="ECO:0000313" key="4">
    <source>
        <dbReference type="Proteomes" id="UP000433575"/>
    </source>
</evidence>
<accession>A0A6N7S9W8</accession>
<dbReference type="RefSeq" id="WP_154239208.1">
    <property type="nucleotide sequence ID" value="NZ_CALJPI010000012.1"/>
</dbReference>
<feature type="transmembrane region" description="Helical" evidence="1">
    <location>
        <begin position="82"/>
        <end position="104"/>
    </location>
</feature>
<proteinExistence type="predicted"/>
<dbReference type="EMBL" id="WKPI01000022">
    <property type="protein sequence ID" value="MSC33806.1"/>
    <property type="molecule type" value="Genomic_DNA"/>
</dbReference>
<evidence type="ECO:0000313" key="5">
    <source>
        <dbReference type="Proteomes" id="UP000480929"/>
    </source>
</evidence>
<keyword evidence="1" id="KW-0472">Membrane</keyword>
<dbReference type="EMBL" id="WKPJ01000020">
    <property type="protein sequence ID" value="MSA90076.1"/>
    <property type="molecule type" value="Genomic_DNA"/>
</dbReference>
<feature type="transmembrane region" description="Helical" evidence="1">
    <location>
        <begin position="323"/>
        <end position="347"/>
    </location>
</feature>
<evidence type="ECO:0000313" key="3">
    <source>
        <dbReference type="EMBL" id="MSC33806.1"/>
    </source>
</evidence>
<protein>
    <submittedName>
        <fullName evidence="2">Uncharacterized protein</fullName>
    </submittedName>
</protein>
<reference evidence="4 5" key="1">
    <citation type="journal article" date="2019" name="Nat. Med.">
        <title>A library of human gut bacterial isolates paired with longitudinal multiomics data enables mechanistic microbiome research.</title>
        <authorList>
            <person name="Poyet M."/>
            <person name="Groussin M."/>
            <person name="Gibbons S.M."/>
            <person name="Avila-Pacheco J."/>
            <person name="Jiang X."/>
            <person name="Kearney S.M."/>
            <person name="Perrotta A.R."/>
            <person name="Berdy B."/>
            <person name="Zhao S."/>
            <person name="Lieberman T.D."/>
            <person name="Swanson P.K."/>
            <person name="Smith M."/>
            <person name="Roesemann S."/>
            <person name="Alexander J.E."/>
            <person name="Rich S.A."/>
            <person name="Livny J."/>
            <person name="Vlamakis H."/>
            <person name="Clish C."/>
            <person name="Bullock K."/>
            <person name="Deik A."/>
            <person name="Scott J."/>
            <person name="Pierce K.A."/>
            <person name="Xavier R.J."/>
            <person name="Alm E.J."/>
        </authorList>
    </citation>
    <scope>NUCLEOTIDE SEQUENCE [LARGE SCALE GENOMIC DNA]</scope>
    <source>
        <strain evidence="2 4">BIOML-A4</strain>
        <strain evidence="3 5">BIOML-A5</strain>
    </source>
</reference>
<evidence type="ECO:0000313" key="2">
    <source>
        <dbReference type="EMBL" id="MSA90076.1"/>
    </source>
</evidence>
<organism evidence="2 4">
    <name type="scientific">Holdemania massiliensis</name>
    <dbReference type="NCBI Taxonomy" id="1468449"/>
    <lineage>
        <taxon>Bacteria</taxon>
        <taxon>Bacillati</taxon>
        <taxon>Bacillota</taxon>
        <taxon>Erysipelotrichia</taxon>
        <taxon>Erysipelotrichales</taxon>
        <taxon>Erysipelotrichaceae</taxon>
        <taxon>Holdemania</taxon>
    </lineage>
</organism>
<dbReference type="Proteomes" id="UP000433575">
    <property type="component" value="Unassembled WGS sequence"/>
</dbReference>
<feature type="transmembrane region" description="Helical" evidence="1">
    <location>
        <begin position="235"/>
        <end position="259"/>
    </location>
</feature>
<feature type="transmembrane region" description="Helical" evidence="1">
    <location>
        <begin position="165"/>
        <end position="184"/>
    </location>
</feature>
<keyword evidence="1" id="KW-1133">Transmembrane helix</keyword>
<feature type="transmembrane region" description="Helical" evidence="1">
    <location>
        <begin position="141"/>
        <end position="159"/>
    </location>
</feature>
<gene>
    <name evidence="3" type="ORF">GKD88_11815</name>
    <name evidence="2" type="ORF">GKE08_12145</name>
</gene>
<comment type="caution">
    <text evidence="2">The sequence shown here is derived from an EMBL/GenBank/DDBJ whole genome shotgun (WGS) entry which is preliminary data.</text>
</comment>
<feature type="transmembrane region" description="Helical" evidence="1">
    <location>
        <begin position="20"/>
        <end position="49"/>
    </location>
</feature>
<keyword evidence="5" id="KW-1185">Reference proteome</keyword>
<dbReference type="OrthoDB" id="1654353at2"/>
<keyword evidence="1" id="KW-0812">Transmembrane</keyword>
<evidence type="ECO:0000256" key="1">
    <source>
        <dbReference type="SAM" id="Phobius"/>
    </source>
</evidence>
<dbReference type="Proteomes" id="UP000480929">
    <property type="component" value="Unassembled WGS sequence"/>
</dbReference>
<feature type="transmembrane region" description="Helical" evidence="1">
    <location>
        <begin position="110"/>
        <end position="129"/>
    </location>
</feature>
<dbReference type="AlphaFoldDB" id="A0A6N7S9W8"/>